<keyword evidence="2 3" id="KW-0175">Coiled coil</keyword>
<feature type="compositionally biased region" description="Polar residues" evidence="4">
    <location>
        <begin position="626"/>
        <end position="649"/>
    </location>
</feature>
<feature type="compositionally biased region" description="Basic residues" evidence="4">
    <location>
        <begin position="1730"/>
        <end position="1740"/>
    </location>
</feature>
<evidence type="ECO:0000313" key="6">
    <source>
        <dbReference type="EnsemblMetazoa" id="G18281.5:cds"/>
    </source>
</evidence>
<evidence type="ECO:0000259" key="5">
    <source>
        <dbReference type="PROSITE" id="PS50021"/>
    </source>
</evidence>
<feature type="region of interest" description="Disordered" evidence="4">
    <location>
        <begin position="1514"/>
        <end position="1544"/>
    </location>
</feature>
<feature type="region of interest" description="Disordered" evidence="4">
    <location>
        <begin position="1152"/>
        <end position="1306"/>
    </location>
</feature>
<dbReference type="PROSITE" id="PS50021">
    <property type="entry name" value="CH"/>
    <property type="match status" value="1"/>
</dbReference>
<feature type="compositionally biased region" description="Polar residues" evidence="4">
    <location>
        <begin position="534"/>
        <end position="559"/>
    </location>
</feature>
<dbReference type="PANTHER" id="PTHR12784:SF28">
    <property type="entry name" value="PROTEIN SICKIE"/>
    <property type="match status" value="1"/>
</dbReference>
<feature type="compositionally biased region" description="Pro residues" evidence="4">
    <location>
        <begin position="721"/>
        <end position="734"/>
    </location>
</feature>
<comment type="similarity">
    <text evidence="1">Belongs to the Nav/unc-53 family.</text>
</comment>
<dbReference type="EnsemblMetazoa" id="G18281.5">
    <property type="protein sequence ID" value="G18281.5:cds"/>
    <property type="gene ID" value="G18281"/>
</dbReference>
<feature type="compositionally biased region" description="Low complexity" evidence="4">
    <location>
        <begin position="423"/>
        <end position="436"/>
    </location>
</feature>
<reference evidence="6" key="1">
    <citation type="submission" date="2022-08" db="UniProtKB">
        <authorList>
            <consortium name="EnsemblMetazoa"/>
        </authorList>
    </citation>
    <scope>IDENTIFICATION</scope>
    <source>
        <strain evidence="6">05x7-T-G4-1.051#20</strain>
    </source>
</reference>
<dbReference type="InterPro" id="IPR027417">
    <property type="entry name" value="P-loop_NTPase"/>
</dbReference>
<feature type="region of interest" description="Disordered" evidence="4">
    <location>
        <begin position="1325"/>
        <end position="1379"/>
    </location>
</feature>
<dbReference type="InterPro" id="IPR001715">
    <property type="entry name" value="CH_dom"/>
</dbReference>
<dbReference type="Proteomes" id="UP000005408">
    <property type="component" value="Unassembled WGS sequence"/>
</dbReference>
<dbReference type="SUPFAM" id="SSF47576">
    <property type="entry name" value="Calponin-homology domain, CH-domain"/>
    <property type="match status" value="1"/>
</dbReference>
<feature type="compositionally biased region" description="Low complexity" evidence="4">
    <location>
        <begin position="379"/>
        <end position="393"/>
    </location>
</feature>
<feature type="compositionally biased region" description="Low complexity" evidence="4">
    <location>
        <begin position="1038"/>
        <end position="1049"/>
    </location>
</feature>
<dbReference type="Pfam" id="PF25408">
    <property type="entry name" value="AAA_lid_NAV1"/>
    <property type="match status" value="1"/>
</dbReference>
<feature type="compositionally biased region" description="Polar residues" evidence="4">
    <location>
        <begin position="1716"/>
        <end position="1728"/>
    </location>
</feature>
<evidence type="ECO:0000256" key="4">
    <source>
        <dbReference type="SAM" id="MobiDB-lite"/>
    </source>
</evidence>
<feature type="compositionally biased region" description="Polar residues" evidence="4">
    <location>
        <begin position="132"/>
        <end position="155"/>
    </location>
</feature>
<dbReference type="Gene3D" id="1.10.418.10">
    <property type="entry name" value="Calponin-like domain"/>
    <property type="match status" value="1"/>
</dbReference>
<feature type="domain" description="Calponin-homology (CH)" evidence="5">
    <location>
        <begin position="5"/>
        <end position="112"/>
    </location>
</feature>
<proteinExistence type="inferred from homology"/>
<feature type="compositionally biased region" description="Polar residues" evidence="4">
    <location>
        <begin position="207"/>
        <end position="223"/>
    </location>
</feature>
<feature type="compositionally biased region" description="Basic and acidic residues" evidence="4">
    <location>
        <begin position="575"/>
        <end position="585"/>
    </location>
</feature>
<feature type="compositionally biased region" description="Basic and acidic residues" evidence="4">
    <location>
        <begin position="306"/>
        <end position="320"/>
    </location>
</feature>
<feature type="compositionally biased region" description="Polar residues" evidence="4">
    <location>
        <begin position="239"/>
        <end position="250"/>
    </location>
</feature>
<dbReference type="PANTHER" id="PTHR12784">
    <property type="entry name" value="STEERIN"/>
    <property type="match status" value="1"/>
</dbReference>
<accession>A0A8W8JG04</accession>
<name>A0A8W8JG04_MAGGI</name>
<feature type="compositionally biased region" description="Low complexity" evidence="4">
    <location>
        <begin position="738"/>
        <end position="780"/>
    </location>
</feature>
<feature type="compositionally biased region" description="Low complexity" evidence="4">
    <location>
        <begin position="353"/>
        <end position="366"/>
    </location>
</feature>
<dbReference type="SMART" id="SM00382">
    <property type="entry name" value="AAA"/>
    <property type="match status" value="1"/>
</dbReference>
<evidence type="ECO:0000256" key="3">
    <source>
        <dbReference type="SAM" id="Coils"/>
    </source>
</evidence>
<dbReference type="InterPro" id="IPR036872">
    <property type="entry name" value="CH_dom_sf"/>
</dbReference>
<feature type="compositionally biased region" description="Polar residues" evidence="4">
    <location>
        <begin position="1050"/>
        <end position="1082"/>
    </location>
</feature>
<dbReference type="InterPro" id="IPR003593">
    <property type="entry name" value="AAA+_ATPase"/>
</dbReference>
<evidence type="ECO:0000256" key="2">
    <source>
        <dbReference type="ARBA" id="ARBA00023054"/>
    </source>
</evidence>
<organism evidence="6 7">
    <name type="scientific">Magallana gigas</name>
    <name type="common">Pacific oyster</name>
    <name type="synonym">Crassostrea gigas</name>
    <dbReference type="NCBI Taxonomy" id="29159"/>
    <lineage>
        <taxon>Eukaryota</taxon>
        <taxon>Metazoa</taxon>
        <taxon>Spiralia</taxon>
        <taxon>Lophotrochozoa</taxon>
        <taxon>Mollusca</taxon>
        <taxon>Bivalvia</taxon>
        <taxon>Autobranchia</taxon>
        <taxon>Pteriomorphia</taxon>
        <taxon>Ostreida</taxon>
        <taxon>Ostreoidea</taxon>
        <taxon>Ostreidae</taxon>
        <taxon>Magallana</taxon>
    </lineage>
</organism>
<dbReference type="Pfam" id="PF23092">
    <property type="entry name" value="Ubiquitin_6"/>
    <property type="match status" value="1"/>
</dbReference>
<feature type="coiled-coil region" evidence="3">
    <location>
        <begin position="1888"/>
        <end position="1922"/>
    </location>
</feature>
<dbReference type="Pfam" id="PF00307">
    <property type="entry name" value="CH"/>
    <property type="match status" value="1"/>
</dbReference>
<feature type="coiled-coil region" evidence="3">
    <location>
        <begin position="1617"/>
        <end position="1693"/>
    </location>
</feature>
<feature type="compositionally biased region" description="Low complexity" evidence="4">
    <location>
        <begin position="560"/>
        <end position="573"/>
    </location>
</feature>
<feature type="compositionally biased region" description="Low complexity" evidence="4">
    <location>
        <begin position="224"/>
        <end position="238"/>
    </location>
</feature>
<dbReference type="InterPro" id="IPR003959">
    <property type="entry name" value="ATPase_AAA_core"/>
</dbReference>
<feature type="compositionally biased region" description="Low complexity" evidence="4">
    <location>
        <begin position="2422"/>
        <end position="2454"/>
    </location>
</feature>
<feature type="region of interest" description="Disordered" evidence="4">
    <location>
        <begin position="1930"/>
        <end position="1949"/>
    </location>
</feature>
<feature type="compositionally biased region" description="Polar residues" evidence="4">
    <location>
        <begin position="171"/>
        <end position="180"/>
    </location>
</feature>
<feature type="compositionally biased region" description="Low complexity" evidence="4">
    <location>
        <begin position="459"/>
        <end position="498"/>
    </location>
</feature>
<dbReference type="FunFam" id="3.40.50.300:FF:000316">
    <property type="entry name" value="Putative neuron navigator 3"/>
    <property type="match status" value="1"/>
</dbReference>
<dbReference type="GO" id="GO:0005524">
    <property type="term" value="F:ATP binding"/>
    <property type="evidence" value="ECO:0007669"/>
    <property type="project" value="InterPro"/>
</dbReference>
<feature type="compositionally biased region" description="Low complexity" evidence="4">
    <location>
        <begin position="183"/>
        <end position="202"/>
    </location>
</feature>
<dbReference type="SUPFAM" id="SSF52540">
    <property type="entry name" value="P-loop containing nucleoside triphosphate hydrolases"/>
    <property type="match status" value="1"/>
</dbReference>
<dbReference type="Pfam" id="PF00004">
    <property type="entry name" value="AAA"/>
    <property type="match status" value="1"/>
</dbReference>
<feature type="compositionally biased region" description="Low complexity" evidence="4">
    <location>
        <begin position="322"/>
        <end position="343"/>
    </location>
</feature>
<dbReference type="InterPro" id="IPR057568">
    <property type="entry name" value="CortBP2_NAV1-like_AAA_lid"/>
</dbReference>
<evidence type="ECO:0000256" key="1">
    <source>
        <dbReference type="ARBA" id="ARBA00006255"/>
    </source>
</evidence>
<dbReference type="GO" id="GO:0022008">
    <property type="term" value="P:neurogenesis"/>
    <property type="evidence" value="ECO:0007669"/>
    <property type="project" value="InterPro"/>
</dbReference>
<feature type="region of interest" description="Disordered" evidence="4">
    <location>
        <begin position="699"/>
        <end position="801"/>
    </location>
</feature>
<dbReference type="CDD" id="cd21212">
    <property type="entry name" value="CH_NAV2-like"/>
    <property type="match status" value="1"/>
</dbReference>
<feature type="compositionally biased region" description="Basic and acidic residues" evidence="4">
    <location>
        <begin position="593"/>
        <end position="625"/>
    </location>
</feature>
<feature type="region of interest" description="Disordered" evidence="4">
    <location>
        <begin position="115"/>
        <end position="677"/>
    </location>
</feature>
<feature type="region of interest" description="Disordered" evidence="4">
    <location>
        <begin position="1029"/>
        <end position="1099"/>
    </location>
</feature>
<feature type="compositionally biased region" description="Low complexity" evidence="4">
    <location>
        <begin position="1773"/>
        <end position="1784"/>
    </location>
</feature>
<dbReference type="Gene3D" id="3.40.50.300">
    <property type="entry name" value="P-loop containing nucleotide triphosphate hydrolases"/>
    <property type="match status" value="1"/>
</dbReference>
<feature type="compositionally biased region" description="Low complexity" evidence="4">
    <location>
        <begin position="1241"/>
        <end position="1269"/>
    </location>
</feature>
<feature type="compositionally biased region" description="Low complexity" evidence="4">
    <location>
        <begin position="1939"/>
        <end position="1949"/>
    </location>
</feature>
<feature type="compositionally biased region" description="Polar residues" evidence="4">
    <location>
        <begin position="657"/>
        <end position="677"/>
    </location>
</feature>
<feature type="compositionally biased region" description="Polar residues" evidence="4">
    <location>
        <begin position="699"/>
        <end position="716"/>
    </location>
</feature>
<feature type="compositionally biased region" description="Basic and acidic residues" evidence="4">
    <location>
        <begin position="439"/>
        <end position="448"/>
    </location>
</feature>
<dbReference type="SMART" id="SM00033">
    <property type="entry name" value="CH"/>
    <property type="match status" value="1"/>
</dbReference>
<evidence type="ECO:0000313" key="7">
    <source>
        <dbReference type="Proteomes" id="UP000005408"/>
    </source>
</evidence>
<feature type="region of interest" description="Disordered" evidence="4">
    <location>
        <begin position="1773"/>
        <end position="1825"/>
    </location>
</feature>
<feature type="region of interest" description="Disordered" evidence="4">
    <location>
        <begin position="1697"/>
        <end position="1751"/>
    </location>
</feature>
<protein>
    <recommendedName>
        <fullName evidence="5">Calponin-homology (CH) domain-containing protein</fullName>
    </recommendedName>
</protein>
<sequence>MSDHKDKIPIYTDWANHYLEKAKNKHTISDLQQDVSDGVLLAEVIEAVTNDKIKDIKSKPKNTAQMVDNINKCLAFLAGLGVNIEGLCAKDIKDGNLKSILGLFYSLSRYQQQQKAKLRQGQEHAQAKAQPGESTPDNHQLSQQGRNTPQLNGGESLSRLPSPFNKGSKCPTITNPSCKDSGSHSNSNLNNSRSSRSTPTSSDRNKAQLNQQNNNVTSGSSFISAKNNVNNNPAPSASQRATSPGSSATSGIPIPGGRSLAHPRSGDKSGGGGRVVSTGSTTSTSSSASGKSTSQKGAVTTNKNSMLDKFKFFNSKDKSKAKSSLPKSASKQSTTSTGSTCSSSDRDSRASDRQSSASARSSSSTDPGTCGSSTPSNDSGSPKLPPKTKSLSKGGFGGRDKGGSILTAEDVSAKHRGSPSPTPSSHSSTLPTSNKKSSAKSDKHDKAGQKSSKIGSLIPKTSSSSGGKSKSPSSAPSSGIPTPSSSIPKPSSSGSKSMKSSREDLKSSKDERSRSRDSNSSGSAQKYNVPLPSTPSSNIPSARSMQNHHSQIPGCSTLPSSSSHNNSHSQHGLHQSKEHPDQSKSRDHHSHSKTLDPRMQHQEKSRYTEVEYTDGRLERVGEGHSSKPSQLPLNNTRLPTPFSSNNTQHPNHHETGLHNNLQHNRRNSGNSAAAESNHVISASSQTINVVKPTCSVATPSNVLTKSDGNAQTNHTVLNRALPPPLPKTEPPPRSVPRDNSNQSIDSNSASTSASGHNSDSTPSSSSNSGKSGQSHSSSESVIYKPSSGDEFSGSEKSATNSPHLGLKVLHSQLNKPANNVAIVQPRHGEKVETTFDTEVRTEKVTKDSKDGSVTVKETTFSEKTTTFVDDEGEKLDIKPMAPITRAMSYGSSGLLRGYGSPANKLPVLNYHNPGYATPTTAYFASTSRLGVNRPLIDHGKFYSGPIRKVSSSGQNSGFDTDYSSDYDTYDYMSGYMSDGDILKNNQAKMEDMTSGYLSEGGASLYARRLQQRFREGMQAVKECMQKSSGLLDDDSFDDSSSISSGDISDTINEISTDDGNLTGGSDQNNPYNSLKRTPNAQGIPNGYPGHMHGKRVPNLGTSAFMGADYSSDASPMSGWRKYPLPQTNRLLSSDPADYAYLFNGYTHASPMQHWGQSPPVQGQMRKLSNTSQPDINHYRTHSADYVDPNKSGVYSSNNSLSNKKDSETNTEQSHLMEASMRRVQQQSGGGQGGFGYRRPLSNTSTSSAGSNKSNGSGGSSCSKSSTVGSRLAKHGVMNENNGMKPGECTPSGIPRPGSAASLRTTPQRAEDLFTSATLERKKKGINGAKTNGNNISPPEELYKSNTLGRNTQKKSGSKASLTRTPSQGEGTPLCNNTIISNPHATYGKNEMGRPNMYSQSLPNMPQNGVPAHYVAMEYGSPRNSGSGQGVWLKNTNGNIPMHMSDTESMDSISSHASSIQAQIQQARALSDASARILAHGMNNVGLTRSNSLKSTQSDSIYASNQHIGENLTRTNSFSQLPSPPPPSSPTPSNSSHSSRFTYPMTAFGGGGSSMSSGGGYANPATLNQNMVRSNTQSSLPPYSSLALSKINKDEDGSIHGSNLSLASCSSSVYSSAEDKHQHEIRKLRRELESAQEKVVTLTTQLSTNAHVVAAFEQSLSNMTARLQHLTSTAEQKDSELNELRATIEALKRQSGLSIPDPTILSPGAGRRHTSPGMVNTNDYISSPLHQIHHQSPHHGNRPGFNTLPMPTEGRITRQLSTDSVSSINSLSSACSTASQQSAATDGEAGRRKKKKGWLRSSFSKAFSRKKNKSGSMSDCELDMGNSRPNFSAPNSPLLQIHMPNGQGLIKGSHSSSALYEAEDASSVLELKKQLRDKDMKLTDIRLEALSSAHQLEQLRETMNKMKNEMSALKADNDRLQRMMHVRPLNSSQNSIAHNRTSSESLERSLSITEQPSLEMLLSETPDRDGKRVTMTVYLGSNPDPLREGVERPAEVLIGSLSVSGKTKWDILDNIVRKILKEYVLRVDPVTNLGLSAESVFSYHIAEIIRTKDAELPELLPIGYLVGDTMQIGICLKGTRQNSVDSLAFETLIPKSIVQRYVSLLLEHRRIILCGPSGTGKTYLAQKLAEHLVLRSGKELTAGSVATFNVDHKSAKELRQYLANIAEQCENTGVGELPSVIILDNLHHVGSLGEVFNGFLSVKYQKCPYIIGTMNQATCSTTNLQLHHNFRWVLCANHMEPVKGFLGRYLRRKLVEAEVRTGIRNNDLNKIIDWVPKVWLHLNKFLETHSSSDVTIGPRLFLSCPMEISGSKVWFTDLWNYSIVPYLLEAVREGLQVYGKRAPWEDPTDWVLESYPWATAKDEDPSLLKIRPEDVGYDTQGVISTSSGVALKSKSSDSTNHMEPSTDPLYNMIKRLQEAANYSSSQSGQDDDSASICSRSSSVQDLSTSSVESTI</sequence>
<feature type="compositionally biased region" description="Polar residues" evidence="4">
    <location>
        <begin position="1357"/>
        <end position="1379"/>
    </location>
</feature>
<feature type="compositionally biased region" description="Low complexity" evidence="4">
    <location>
        <begin position="275"/>
        <end position="298"/>
    </location>
</feature>
<feature type="region of interest" description="Disordered" evidence="4">
    <location>
        <begin position="2419"/>
        <end position="2454"/>
    </location>
</feature>
<feature type="compositionally biased region" description="Polar residues" evidence="4">
    <location>
        <begin position="1154"/>
        <end position="1174"/>
    </location>
</feature>
<dbReference type="InterPro" id="IPR057126">
    <property type="entry name" value="NAV1-like_ubiquitin-like"/>
</dbReference>
<dbReference type="GO" id="GO:0016887">
    <property type="term" value="F:ATP hydrolysis activity"/>
    <property type="evidence" value="ECO:0007669"/>
    <property type="project" value="InterPro"/>
</dbReference>
<feature type="compositionally biased region" description="Basic and acidic residues" evidence="4">
    <location>
        <begin position="500"/>
        <end position="517"/>
    </location>
</feature>
<keyword evidence="7" id="KW-1185">Reference proteome</keyword>
<feature type="region of interest" description="Disordered" evidence="4">
    <location>
        <begin position="2387"/>
        <end position="2406"/>
    </location>
</feature>
<dbReference type="InterPro" id="IPR039041">
    <property type="entry name" value="Nav/unc-53"/>
</dbReference>